<evidence type="ECO:0000313" key="2">
    <source>
        <dbReference type="EMBL" id="GFH16488.1"/>
    </source>
</evidence>
<reference evidence="2 3" key="1">
    <citation type="submission" date="2020-02" db="EMBL/GenBank/DDBJ databases">
        <title>Draft genome sequence of Haematococcus lacustris strain NIES-144.</title>
        <authorList>
            <person name="Morimoto D."/>
            <person name="Nakagawa S."/>
            <person name="Yoshida T."/>
            <person name="Sawayama S."/>
        </authorList>
    </citation>
    <scope>NUCLEOTIDE SEQUENCE [LARGE SCALE GENOMIC DNA]</scope>
    <source>
        <strain evidence="2 3">NIES-144</strain>
    </source>
</reference>
<proteinExistence type="predicted"/>
<evidence type="ECO:0000313" key="3">
    <source>
        <dbReference type="Proteomes" id="UP000485058"/>
    </source>
</evidence>
<organism evidence="2 3">
    <name type="scientific">Haematococcus lacustris</name>
    <name type="common">Green alga</name>
    <name type="synonym">Haematococcus pluvialis</name>
    <dbReference type="NCBI Taxonomy" id="44745"/>
    <lineage>
        <taxon>Eukaryota</taxon>
        <taxon>Viridiplantae</taxon>
        <taxon>Chlorophyta</taxon>
        <taxon>core chlorophytes</taxon>
        <taxon>Chlorophyceae</taxon>
        <taxon>CS clade</taxon>
        <taxon>Chlamydomonadales</taxon>
        <taxon>Haematococcaceae</taxon>
        <taxon>Haematococcus</taxon>
    </lineage>
</organism>
<accession>A0A699ZBR2</accession>
<comment type="caution">
    <text evidence="2">The sequence shown here is derived from an EMBL/GenBank/DDBJ whole genome shotgun (WGS) entry which is preliminary data.</text>
</comment>
<evidence type="ECO:0000256" key="1">
    <source>
        <dbReference type="SAM" id="MobiDB-lite"/>
    </source>
</evidence>
<dbReference type="AlphaFoldDB" id="A0A699ZBR2"/>
<protein>
    <submittedName>
        <fullName evidence="2">Uncharacterized protein</fullName>
    </submittedName>
</protein>
<feature type="region of interest" description="Disordered" evidence="1">
    <location>
        <begin position="102"/>
        <end position="131"/>
    </location>
</feature>
<sequence length="173" mass="18025">MLAKTAGKQDAGSGSLKQLVPASLGLIRLQQMKHRPDNWVILDSSLRDGVQRIYAGDDHIAQLKLILALHLVKDRSIGAAKKQTQIWQEGHIKQQLATLAKASPKGHQLGGQPNASKDSAGGGKAHVGGESPATLGQLQVLVGSGAKRRAVGQAGLKPVIAYGNASWAPGGRG</sequence>
<name>A0A699ZBR2_HAELA</name>
<dbReference type="Proteomes" id="UP000485058">
    <property type="component" value="Unassembled WGS sequence"/>
</dbReference>
<gene>
    <name evidence="2" type="ORF">HaLaN_12913</name>
</gene>
<keyword evidence="3" id="KW-1185">Reference proteome</keyword>
<dbReference type="EMBL" id="BLLF01001004">
    <property type="protein sequence ID" value="GFH16488.1"/>
    <property type="molecule type" value="Genomic_DNA"/>
</dbReference>